<name>A0ABD0VA86_DENTH</name>
<proteinExistence type="predicted"/>
<dbReference type="EMBL" id="JANQDX010000006">
    <property type="protein sequence ID" value="KAL0922084.1"/>
    <property type="molecule type" value="Genomic_DNA"/>
</dbReference>
<evidence type="ECO:0000313" key="2">
    <source>
        <dbReference type="Proteomes" id="UP001552299"/>
    </source>
</evidence>
<sequence>MSKPVCGREPKPSASFAVVFNDTLGAIASARAIRSQTAMGYCSRDRAGGSWQSAGMRAGGSTNAPQQMWFASRANHDFSELQRFTSLQDFAPSGLLQLLLAQLLVSHFCCSVQVSGGAGYQFVSCLVQVSGGAEYQFFGRSRMKMSTSSSGIVGSERSSVLSFLHSGLVDDGILLVQPKALYELWDNFFGPLLRAFTDLLKKNFFDPRSVLCRCVEGFAESLPRFTCSICDAKSGSDSSSSGKYRSSSELQSIGNTIIQDSGAAPLTYSSFTGVLGNTEMTRHTSVGRESASPFSSASPTLSSDIKSANLMGFEEPAWLRCCLEEDACTLGNPFRLSTGSSSEPDRLWLIRIQALFSFEGLGLQAVGPRKISSAHQRSYFSLPTLGQQICSGWEHWLQVPEQADLMSAQAPAVVELGA</sequence>
<accession>A0ABD0VA86</accession>
<comment type="caution">
    <text evidence="1">The sequence shown here is derived from an EMBL/GenBank/DDBJ whole genome shotgun (WGS) entry which is preliminary data.</text>
</comment>
<protein>
    <submittedName>
        <fullName evidence="1">Uncharacterized protein</fullName>
    </submittedName>
</protein>
<dbReference type="Proteomes" id="UP001552299">
    <property type="component" value="Unassembled WGS sequence"/>
</dbReference>
<dbReference type="AlphaFoldDB" id="A0ABD0VA86"/>
<organism evidence="1 2">
    <name type="scientific">Dendrobium thyrsiflorum</name>
    <name type="common">Pinecone-like raceme dendrobium</name>
    <name type="synonym">Orchid</name>
    <dbReference type="NCBI Taxonomy" id="117978"/>
    <lineage>
        <taxon>Eukaryota</taxon>
        <taxon>Viridiplantae</taxon>
        <taxon>Streptophyta</taxon>
        <taxon>Embryophyta</taxon>
        <taxon>Tracheophyta</taxon>
        <taxon>Spermatophyta</taxon>
        <taxon>Magnoliopsida</taxon>
        <taxon>Liliopsida</taxon>
        <taxon>Asparagales</taxon>
        <taxon>Orchidaceae</taxon>
        <taxon>Epidendroideae</taxon>
        <taxon>Malaxideae</taxon>
        <taxon>Dendrobiinae</taxon>
        <taxon>Dendrobium</taxon>
    </lineage>
</organism>
<evidence type="ECO:0000313" key="1">
    <source>
        <dbReference type="EMBL" id="KAL0922084.1"/>
    </source>
</evidence>
<keyword evidence="2" id="KW-1185">Reference proteome</keyword>
<gene>
    <name evidence="1" type="ORF">M5K25_006046</name>
</gene>
<reference evidence="1 2" key="1">
    <citation type="journal article" date="2024" name="Plant Biotechnol. J.">
        <title>Dendrobium thyrsiflorum genome and its molecular insights into genes involved in important horticultural traits.</title>
        <authorList>
            <person name="Chen B."/>
            <person name="Wang J.Y."/>
            <person name="Zheng P.J."/>
            <person name="Li K.L."/>
            <person name="Liang Y.M."/>
            <person name="Chen X.F."/>
            <person name="Zhang C."/>
            <person name="Zhao X."/>
            <person name="He X."/>
            <person name="Zhang G.Q."/>
            <person name="Liu Z.J."/>
            <person name="Xu Q."/>
        </authorList>
    </citation>
    <scope>NUCLEOTIDE SEQUENCE [LARGE SCALE GENOMIC DNA]</scope>
    <source>
        <strain evidence="1">GZMU011</strain>
    </source>
</reference>